<keyword evidence="1" id="KW-0812">Transmembrane</keyword>
<organism evidence="2">
    <name type="scientific">Arundo donax</name>
    <name type="common">Giant reed</name>
    <name type="synonym">Donax arundinaceus</name>
    <dbReference type="NCBI Taxonomy" id="35708"/>
    <lineage>
        <taxon>Eukaryota</taxon>
        <taxon>Viridiplantae</taxon>
        <taxon>Streptophyta</taxon>
        <taxon>Embryophyta</taxon>
        <taxon>Tracheophyta</taxon>
        <taxon>Spermatophyta</taxon>
        <taxon>Magnoliopsida</taxon>
        <taxon>Liliopsida</taxon>
        <taxon>Poales</taxon>
        <taxon>Poaceae</taxon>
        <taxon>PACMAD clade</taxon>
        <taxon>Arundinoideae</taxon>
        <taxon>Arundineae</taxon>
        <taxon>Arundo</taxon>
    </lineage>
</organism>
<reference evidence="2" key="1">
    <citation type="submission" date="2014-09" db="EMBL/GenBank/DDBJ databases">
        <authorList>
            <person name="Magalhaes I.L.F."/>
            <person name="Oliveira U."/>
            <person name="Santos F.R."/>
            <person name="Vidigal T.H.D.A."/>
            <person name="Brescovit A.D."/>
            <person name="Santos A.J."/>
        </authorList>
    </citation>
    <scope>NUCLEOTIDE SEQUENCE</scope>
    <source>
        <tissue evidence="2">Shoot tissue taken approximately 20 cm above the soil surface</tissue>
    </source>
</reference>
<evidence type="ECO:0000313" key="2">
    <source>
        <dbReference type="EMBL" id="JAE30685.1"/>
    </source>
</evidence>
<keyword evidence="1" id="KW-0472">Membrane</keyword>
<protein>
    <submittedName>
        <fullName evidence="2">Uncharacterized protein</fullName>
    </submittedName>
</protein>
<name>A0A0A9H0E7_ARUDO</name>
<feature type="transmembrane region" description="Helical" evidence="1">
    <location>
        <begin position="12"/>
        <end position="33"/>
    </location>
</feature>
<proteinExistence type="predicted"/>
<dbReference type="AlphaFoldDB" id="A0A0A9H0E7"/>
<accession>A0A0A9H0E7</accession>
<sequence length="74" mass="7986">MQRPCVSLSPAAGAGGGIGGLAVVLLPCSLCVAHHREHHAIQDSTYFFYFVEAQKTPCPCSREQHVMFMKALAL</sequence>
<keyword evidence="1" id="KW-1133">Transmembrane helix</keyword>
<dbReference type="EMBL" id="GBRH01167211">
    <property type="protein sequence ID" value="JAE30685.1"/>
    <property type="molecule type" value="Transcribed_RNA"/>
</dbReference>
<evidence type="ECO:0000256" key="1">
    <source>
        <dbReference type="SAM" id="Phobius"/>
    </source>
</evidence>
<reference evidence="2" key="2">
    <citation type="journal article" date="2015" name="Data Brief">
        <title>Shoot transcriptome of the giant reed, Arundo donax.</title>
        <authorList>
            <person name="Barrero R.A."/>
            <person name="Guerrero F.D."/>
            <person name="Moolhuijzen P."/>
            <person name="Goolsby J.A."/>
            <person name="Tidwell J."/>
            <person name="Bellgard S.E."/>
            <person name="Bellgard M.I."/>
        </authorList>
    </citation>
    <scope>NUCLEOTIDE SEQUENCE</scope>
    <source>
        <tissue evidence="2">Shoot tissue taken approximately 20 cm above the soil surface</tissue>
    </source>
</reference>